<sequence>MLKEFMRNYAKNMGFAPDDADYIADEDVDQGLFTLSLNDVSLCTIAPYEKDGQNFALAVVGCGGADEESELVVKAKALSADFARYGNRKCDLIATMAEDKVLGFLARLSLDDCTQADFDDFMASLIYFVTVREDESFVPKYAEISTDLKPIDDFLREAGIDPDTLSNALDCIRLPDGPVVMVVKKPQQQELIFRTMVKSGASDKAIVDCLSANMSLLGRHFFSVDSSNNIFFQTPLQIKNKPEVFYDLLSTHAGMSVDFAEALEKDEQAPKDEASLESNLSQFLMV</sequence>
<dbReference type="AlphaFoldDB" id="A0A9E2NRL0"/>
<evidence type="ECO:0000313" key="2">
    <source>
        <dbReference type="Proteomes" id="UP000824150"/>
    </source>
</evidence>
<dbReference type="EMBL" id="JAHLFG010000027">
    <property type="protein sequence ID" value="MBU3826296.1"/>
    <property type="molecule type" value="Genomic_DNA"/>
</dbReference>
<protein>
    <submittedName>
        <fullName evidence="1">Uncharacterized protein</fullName>
    </submittedName>
</protein>
<gene>
    <name evidence="1" type="ORF">IAA31_02230</name>
</gene>
<proteinExistence type="predicted"/>
<reference evidence="1" key="1">
    <citation type="journal article" date="2021" name="PeerJ">
        <title>Extensive microbial diversity within the chicken gut microbiome revealed by metagenomics and culture.</title>
        <authorList>
            <person name="Gilroy R."/>
            <person name="Ravi A."/>
            <person name="Getino M."/>
            <person name="Pursley I."/>
            <person name="Horton D.L."/>
            <person name="Alikhan N.F."/>
            <person name="Baker D."/>
            <person name="Gharbi K."/>
            <person name="Hall N."/>
            <person name="Watson M."/>
            <person name="Adriaenssens E.M."/>
            <person name="Foster-Nyarko E."/>
            <person name="Jarju S."/>
            <person name="Secka A."/>
            <person name="Antonio M."/>
            <person name="Oren A."/>
            <person name="Chaudhuri R.R."/>
            <person name="La Ragione R."/>
            <person name="Hildebrand F."/>
            <person name="Pallen M.J."/>
        </authorList>
    </citation>
    <scope>NUCLEOTIDE SEQUENCE</scope>
    <source>
        <strain evidence="1">687</strain>
    </source>
</reference>
<evidence type="ECO:0000313" key="1">
    <source>
        <dbReference type="EMBL" id="MBU3826296.1"/>
    </source>
</evidence>
<name>A0A9E2NRL0_9GAMM</name>
<accession>A0A9E2NRL0</accession>
<comment type="caution">
    <text evidence="1">The sequence shown here is derived from an EMBL/GenBank/DDBJ whole genome shotgun (WGS) entry which is preliminary data.</text>
</comment>
<dbReference type="Proteomes" id="UP000824150">
    <property type="component" value="Unassembled WGS sequence"/>
</dbReference>
<reference evidence="1" key="2">
    <citation type="submission" date="2021-04" db="EMBL/GenBank/DDBJ databases">
        <authorList>
            <person name="Gilroy R."/>
        </authorList>
    </citation>
    <scope>NUCLEOTIDE SEQUENCE</scope>
    <source>
        <strain evidence="1">687</strain>
    </source>
</reference>
<organism evidence="1 2">
    <name type="scientific">Candidatus Anaerobiospirillum merdipullorum</name>
    <dbReference type="NCBI Taxonomy" id="2838450"/>
    <lineage>
        <taxon>Bacteria</taxon>
        <taxon>Pseudomonadati</taxon>
        <taxon>Pseudomonadota</taxon>
        <taxon>Gammaproteobacteria</taxon>
        <taxon>Aeromonadales</taxon>
        <taxon>Succinivibrionaceae</taxon>
        <taxon>Anaerobiospirillum</taxon>
    </lineage>
</organism>